<keyword evidence="3" id="KW-1185">Reference proteome</keyword>
<dbReference type="SUPFAM" id="SSF51206">
    <property type="entry name" value="cAMP-binding domain-like"/>
    <property type="match status" value="1"/>
</dbReference>
<dbReference type="Proteomes" id="UP001230496">
    <property type="component" value="Chromosome"/>
</dbReference>
<dbReference type="RefSeq" id="WP_308348794.1">
    <property type="nucleotide sequence ID" value="NZ_CP129971.1"/>
</dbReference>
<dbReference type="InterPro" id="IPR014710">
    <property type="entry name" value="RmlC-like_jellyroll"/>
</dbReference>
<dbReference type="InterPro" id="IPR000595">
    <property type="entry name" value="cNMP-bd_dom"/>
</dbReference>
<evidence type="ECO:0000259" key="1">
    <source>
        <dbReference type="PROSITE" id="PS50042"/>
    </source>
</evidence>
<gene>
    <name evidence="2" type="ORF">QYS49_38590</name>
</gene>
<dbReference type="PROSITE" id="PS50042">
    <property type="entry name" value="CNMP_BINDING_3"/>
    <property type="match status" value="1"/>
</dbReference>
<dbReference type="Pfam" id="PF00027">
    <property type="entry name" value="cNMP_binding"/>
    <property type="match status" value="1"/>
</dbReference>
<feature type="domain" description="Cyclic nucleotide-binding" evidence="1">
    <location>
        <begin position="18"/>
        <end position="115"/>
    </location>
</feature>
<protein>
    <submittedName>
        <fullName evidence="2">Crp/Fnr family transcriptional regulator</fullName>
    </submittedName>
</protein>
<dbReference type="InterPro" id="IPR018490">
    <property type="entry name" value="cNMP-bd_dom_sf"/>
</dbReference>
<organism evidence="2 3">
    <name type="scientific">Marivirga salinarum</name>
    <dbReference type="NCBI Taxonomy" id="3059078"/>
    <lineage>
        <taxon>Bacteria</taxon>
        <taxon>Pseudomonadati</taxon>
        <taxon>Bacteroidota</taxon>
        <taxon>Cytophagia</taxon>
        <taxon>Cytophagales</taxon>
        <taxon>Marivirgaceae</taxon>
        <taxon>Marivirga</taxon>
    </lineage>
</organism>
<evidence type="ECO:0000313" key="3">
    <source>
        <dbReference type="Proteomes" id="UP001230496"/>
    </source>
</evidence>
<reference evidence="2 3" key="1">
    <citation type="submission" date="2023-08" db="EMBL/GenBank/DDBJ databases">
        <title>Comparative genomics and taxonomic characterization of three novel marine species of genus Marivirga.</title>
        <authorList>
            <person name="Muhammad N."/>
            <person name="Kim S.-G."/>
        </authorList>
    </citation>
    <scope>NUCLEOTIDE SEQUENCE [LARGE SCALE GENOMIC DNA]</scope>
    <source>
        <strain evidence="2 3">BDSF4-3</strain>
    </source>
</reference>
<dbReference type="EMBL" id="CP129971">
    <property type="protein sequence ID" value="WMN11502.1"/>
    <property type="molecule type" value="Genomic_DNA"/>
</dbReference>
<name>A0AA51NA59_9BACT</name>
<sequence length="203" mass="23833">MKDNNTVEGQVLFDFFSLVIPLDDEIYDLLGPYIKKKSYKKGDSILKEGEIETKANVVVEGVVHQYIYEDDQPKTVNITPKGLSFNSLKSYLSKEPSLEIQEAITDVEVVYMMKEDIDWLAKTNSKFAYLMFKVYENILLDRENRMFLLQYKNPTKRLRLFHETVSRAHMMIKDTPDKYIASYLNMTPQQYSNEKRKLMKEGL</sequence>
<dbReference type="Gene3D" id="2.60.120.10">
    <property type="entry name" value="Jelly Rolls"/>
    <property type="match status" value="1"/>
</dbReference>
<accession>A0AA51NA59</accession>
<dbReference type="KEGG" id="msaa:QYS49_38590"/>
<evidence type="ECO:0000313" key="2">
    <source>
        <dbReference type="EMBL" id="WMN11502.1"/>
    </source>
</evidence>
<dbReference type="AlphaFoldDB" id="A0AA51NA59"/>
<proteinExistence type="predicted"/>